<dbReference type="AlphaFoldDB" id="A0A6A6QRE2"/>
<evidence type="ECO:0000256" key="1">
    <source>
        <dbReference type="SAM" id="SignalP"/>
    </source>
</evidence>
<feature type="chain" id="PRO_5025450858" description="Ig-like domain-containing protein" evidence="1">
    <location>
        <begin position="33"/>
        <end position="102"/>
    </location>
</feature>
<evidence type="ECO:0000313" key="2">
    <source>
        <dbReference type="EMBL" id="KAF2494719.1"/>
    </source>
</evidence>
<name>A0A6A6QRE2_9PEZI</name>
<proteinExistence type="predicted"/>
<sequence>MLRASFLAHLGFFKSVYLHMLFTCFSPLSTHSQESLDQGPSTSRRLPISALAQSRICLCLTTARFRGFRCTKQPCSPAIWVRERRRVISGKEARVESEAMCR</sequence>
<keyword evidence="1" id="KW-0732">Signal</keyword>
<dbReference type="Proteomes" id="UP000799750">
    <property type="component" value="Unassembled WGS sequence"/>
</dbReference>
<reference evidence="2" key="1">
    <citation type="journal article" date="2020" name="Stud. Mycol.">
        <title>101 Dothideomycetes genomes: a test case for predicting lifestyles and emergence of pathogens.</title>
        <authorList>
            <person name="Haridas S."/>
            <person name="Albert R."/>
            <person name="Binder M."/>
            <person name="Bloem J."/>
            <person name="Labutti K."/>
            <person name="Salamov A."/>
            <person name="Andreopoulos B."/>
            <person name="Baker S."/>
            <person name="Barry K."/>
            <person name="Bills G."/>
            <person name="Bluhm B."/>
            <person name="Cannon C."/>
            <person name="Castanera R."/>
            <person name="Culley D."/>
            <person name="Daum C."/>
            <person name="Ezra D."/>
            <person name="Gonzalez J."/>
            <person name="Henrissat B."/>
            <person name="Kuo A."/>
            <person name="Liang C."/>
            <person name="Lipzen A."/>
            <person name="Lutzoni F."/>
            <person name="Magnuson J."/>
            <person name="Mondo S."/>
            <person name="Nolan M."/>
            <person name="Ohm R."/>
            <person name="Pangilinan J."/>
            <person name="Park H.-J."/>
            <person name="Ramirez L."/>
            <person name="Alfaro M."/>
            <person name="Sun H."/>
            <person name="Tritt A."/>
            <person name="Yoshinaga Y."/>
            <person name="Zwiers L.-H."/>
            <person name="Turgeon B."/>
            <person name="Goodwin S."/>
            <person name="Spatafora J."/>
            <person name="Crous P."/>
            <person name="Grigoriev I."/>
        </authorList>
    </citation>
    <scope>NUCLEOTIDE SEQUENCE</scope>
    <source>
        <strain evidence="2">CBS 269.34</strain>
    </source>
</reference>
<evidence type="ECO:0008006" key="4">
    <source>
        <dbReference type="Google" id="ProtNLM"/>
    </source>
</evidence>
<evidence type="ECO:0000313" key="3">
    <source>
        <dbReference type="Proteomes" id="UP000799750"/>
    </source>
</evidence>
<organism evidence="2 3">
    <name type="scientific">Lophium mytilinum</name>
    <dbReference type="NCBI Taxonomy" id="390894"/>
    <lineage>
        <taxon>Eukaryota</taxon>
        <taxon>Fungi</taxon>
        <taxon>Dikarya</taxon>
        <taxon>Ascomycota</taxon>
        <taxon>Pezizomycotina</taxon>
        <taxon>Dothideomycetes</taxon>
        <taxon>Pleosporomycetidae</taxon>
        <taxon>Mytilinidiales</taxon>
        <taxon>Mytilinidiaceae</taxon>
        <taxon>Lophium</taxon>
    </lineage>
</organism>
<protein>
    <recommendedName>
        <fullName evidence="4">Ig-like domain-containing protein</fullName>
    </recommendedName>
</protein>
<accession>A0A6A6QRE2</accession>
<feature type="signal peptide" evidence="1">
    <location>
        <begin position="1"/>
        <end position="32"/>
    </location>
</feature>
<gene>
    <name evidence="2" type="ORF">BU16DRAFT_46402</name>
</gene>
<dbReference type="EMBL" id="MU004190">
    <property type="protein sequence ID" value="KAF2494719.1"/>
    <property type="molecule type" value="Genomic_DNA"/>
</dbReference>
<keyword evidence="3" id="KW-1185">Reference proteome</keyword>